<dbReference type="OrthoDB" id="783096at2759"/>
<evidence type="ECO:0000313" key="4">
    <source>
        <dbReference type="Proteomes" id="UP000031036"/>
    </source>
</evidence>
<dbReference type="InterPro" id="IPR004843">
    <property type="entry name" value="Calcineurin-like_PHP"/>
</dbReference>
<comment type="caution">
    <text evidence="3">The sequence shown here is derived from an EMBL/GenBank/DDBJ whole genome shotgun (WGS) entry which is preliminary data.</text>
</comment>
<sequence length="460" mass="51513">MEMGTKQRRTIFASVLIVLLVQLTFLALRTILHGSSHFIVARAHLLVNQQLVMALGSYFIWAILSPAVNSISDCTYLRSSRDRWRIICLQDVFKALLCLFLALTHVCFLFYFFWVGDEPNLLALLSLISVAIYLHMIIFLIATACIHALGRFLLKFGFFATFLRWMLVYELVHRLIAVAMAVLVVLAGVWVAHSPPSVHLVEIPLHNLPQSQIGFTLALITDVHIGPTVGRTRVQQIVDLTNTLRPNVIAIAGDLTDGFVAHLSNAADPLRQFRAKYGIFFSTGNHEYLRGDVVEWFEYLRAIGIHPLHNEHVNIKLSDSTICVAGVDDLYAKRSQFDGHGMDYKKALDGCERNATVVMLAHQPNAVSIMLDDPAAANTIDLVLSGHTHAGQMYIFVPVVYVLNAFVRGLYYDANSHTYVYVSAGVNYFGPPVKMFGIGDFLDLAKKVEELLRMVTILRQ</sequence>
<accession>A0A0B2V1C4</accession>
<feature type="transmembrane region" description="Helical" evidence="1">
    <location>
        <begin position="12"/>
        <end position="32"/>
    </location>
</feature>
<dbReference type="CDD" id="cd07385">
    <property type="entry name" value="MPP_YkuE_C"/>
    <property type="match status" value="1"/>
</dbReference>
<dbReference type="Pfam" id="PF00149">
    <property type="entry name" value="Metallophos"/>
    <property type="match status" value="1"/>
</dbReference>
<reference evidence="3 4" key="1">
    <citation type="submission" date="2014-11" db="EMBL/GenBank/DDBJ databases">
        <title>Genetic blueprint of the zoonotic pathogen Toxocara canis.</title>
        <authorList>
            <person name="Zhu X.-Q."/>
            <person name="Korhonen P.K."/>
            <person name="Cai H."/>
            <person name="Young N.D."/>
            <person name="Nejsum P."/>
            <person name="von Samson-Himmelstjerna G."/>
            <person name="Boag P.R."/>
            <person name="Tan P."/>
            <person name="Li Q."/>
            <person name="Min J."/>
            <person name="Yang Y."/>
            <person name="Wang X."/>
            <person name="Fang X."/>
            <person name="Hall R.S."/>
            <person name="Hofmann A."/>
            <person name="Sternberg P.W."/>
            <person name="Jex A.R."/>
            <person name="Gasser R.B."/>
        </authorList>
    </citation>
    <scope>NUCLEOTIDE SEQUENCE [LARGE SCALE GENOMIC DNA]</scope>
    <source>
        <strain evidence="3">PN_DK_2014</strain>
    </source>
</reference>
<feature type="transmembrane region" description="Helical" evidence="1">
    <location>
        <begin position="52"/>
        <end position="71"/>
    </location>
</feature>
<dbReference type="GO" id="GO:0016787">
    <property type="term" value="F:hydrolase activity"/>
    <property type="evidence" value="ECO:0007669"/>
    <property type="project" value="InterPro"/>
</dbReference>
<dbReference type="SUPFAM" id="SSF56300">
    <property type="entry name" value="Metallo-dependent phosphatases"/>
    <property type="match status" value="1"/>
</dbReference>
<dbReference type="InterPro" id="IPR029052">
    <property type="entry name" value="Metallo-depent_PP-like"/>
</dbReference>
<keyword evidence="1" id="KW-0472">Membrane</keyword>
<dbReference type="Gene3D" id="3.60.21.10">
    <property type="match status" value="1"/>
</dbReference>
<dbReference type="PANTHER" id="PTHR31302">
    <property type="entry name" value="TRANSMEMBRANE PROTEIN WITH METALLOPHOSPHOESTERASE DOMAIN-RELATED"/>
    <property type="match status" value="1"/>
</dbReference>
<keyword evidence="4" id="KW-1185">Reference proteome</keyword>
<name>A0A0B2V1C4_TOXCA</name>
<keyword evidence="1" id="KW-1133">Transmembrane helix</keyword>
<evidence type="ECO:0000313" key="3">
    <source>
        <dbReference type="EMBL" id="KHN74825.1"/>
    </source>
</evidence>
<protein>
    <submittedName>
        <fullName evidence="3">Putative metallophosphoesterase F40B5.2</fullName>
    </submittedName>
</protein>
<evidence type="ECO:0000259" key="2">
    <source>
        <dbReference type="Pfam" id="PF00149"/>
    </source>
</evidence>
<feature type="transmembrane region" description="Helical" evidence="1">
    <location>
        <begin position="171"/>
        <end position="192"/>
    </location>
</feature>
<proteinExistence type="predicted"/>
<feature type="transmembrane region" description="Helical" evidence="1">
    <location>
        <begin position="121"/>
        <end position="150"/>
    </location>
</feature>
<dbReference type="EMBL" id="JPKZ01002823">
    <property type="protein sequence ID" value="KHN74825.1"/>
    <property type="molecule type" value="Genomic_DNA"/>
</dbReference>
<dbReference type="AlphaFoldDB" id="A0A0B2V1C4"/>
<evidence type="ECO:0000256" key="1">
    <source>
        <dbReference type="SAM" id="Phobius"/>
    </source>
</evidence>
<feature type="transmembrane region" description="Helical" evidence="1">
    <location>
        <begin position="92"/>
        <end position="115"/>
    </location>
</feature>
<dbReference type="Proteomes" id="UP000031036">
    <property type="component" value="Unassembled WGS sequence"/>
</dbReference>
<feature type="domain" description="Calcineurin-like phosphoesterase" evidence="2">
    <location>
        <begin position="216"/>
        <end position="390"/>
    </location>
</feature>
<organism evidence="3 4">
    <name type="scientific">Toxocara canis</name>
    <name type="common">Canine roundworm</name>
    <dbReference type="NCBI Taxonomy" id="6265"/>
    <lineage>
        <taxon>Eukaryota</taxon>
        <taxon>Metazoa</taxon>
        <taxon>Ecdysozoa</taxon>
        <taxon>Nematoda</taxon>
        <taxon>Chromadorea</taxon>
        <taxon>Rhabditida</taxon>
        <taxon>Spirurina</taxon>
        <taxon>Ascaridomorpha</taxon>
        <taxon>Ascaridoidea</taxon>
        <taxon>Toxocaridae</taxon>
        <taxon>Toxocara</taxon>
    </lineage>
</organism>
<dbReference type="PANTHER" id="PTHR31302:SF0">
    <property type="entry name" value="TRANSMEMBRANE PROTEIN WITH METALLOPHOSPHOESTERASE DOMAIN"/>
    <property type="match status" value="1"/>
</dbReference>
<gene>
    <name evidence="3" type="primary">F40B5.2</name>
    <name evidence="3" type="ORF">Tcan_14153</name>
</gene>
<keyword evidence="1" id="KW-0812">Transmembrane</keyword>
<dbReference type="InterPro" id="IPR051158">
    <property type="entry name" value="Metallophosphoesterase_sf"/>
</dbReference>
<dbReference type="OMA" id="GNVTEWF"/>